<evidence type="ECO:0000313" key="10">
    <source>
        <dbReference type="EMBL" id="PZX04827.1"/>
    </source>
</evidence>
<dbReference type="OrthoDB" id="2360475at2"/>
<dbReference type="AlphaFoldDB" id="A0A2W7MLM4"/>
<comment type="caution">
    <text evidence="10">The sequence shown here is derived from an EMBL/GenBank/DDBJ whole genome shotgun (WGS) entry which is preliminary data.</text>
</comment>
<protein>
    <submittedName>
        <fullName evidence="10">Capsular polysaccharide biosynthesis protein</fullName>
    </submittedName>
</protein>
<sequence>MKETISLQELFKILKKRIVLIFSILVMSVTIAAVVSYFFLSPIYEVSTQILINQKELEQNQFNTQDIETNLQLINTYNVIIKSPVILSKVIDNLELNTTTDLLYEKIEVNSEQNSQVINVSVQDSNPIRAVNIANMTAEVLQNEIRTLMNVDNITVISPAVNKKNIKPVSPNIPLNLVIATVIGVMIGVGITLLKVYLDTSIKTEQDVNDILELSILGLVSPITQKKSIDSKGLKSLRKQRRHKSV</sequence>
<evidence type="ECO:0000313" key="11">
    <source>
        <dbReference type="Proteomes" id="UP000248646"/>
    </source>
</evidence>
<dbReference type="InterPro" id="IPR032807">
    <property type="entry name" value="GNVR"/>
</dbReference>
<keyword evidence="6 7" id="KW-0472">Membrane</keyword>
<keyword evidence="5 7" id="KW-1133">Transmembrane helix</keyword>
<proteinExistence type="inferred from homology"/>
<reference evidence="10 11" key="1">
    <citation type="submission" date="2018-06" db="EMBL/GenBank/DDBJ databases">
        <title>Genomic Encyclopedia of Type Strains, Phase IV (KMG-IV): sequencing the most valuable type-strain genomes for metagenomic binning, comparative biology and taxonomic classification.</title>
        <authorList>
            <person name="Goeker M."/>
        </authorList>
    </citation>
    <scope>NUCLEOTIDE SEQUENCE [LARGE SCALE GENOMIC DNA]</scope>
    <source>
        <strain evidence="10 11">DSM 5</strain>
    </source>
</reference>
<feature type="transmembrane region" description="Helical" evidence="7">
    <location>
        <begin position="173"/>
        <end position="194"/>
    </location>
</feature>
<evidence type="ECO:0000256" key="2">
    <source>
        <dbReference type="ARBA" id="ARBA00006683"/>
    </source>
</evidence>
<comment type="subcellular location">
    <subcellularLocation>
        <location evidence="1">Cell membrane</location>
        <topology evidence="1">Multi-pass membrane protein</topology>
    </subcellularLocation>
</comment>
<dbReference type="InterPro" id="IPR050445">
    <property type="entry name" value="Bact_polysacc_biosynth/exp"/>
</dbReference>
<dbReference type="InterPro" id="IPR003856">
    <property type="entry name" value="LPS_length_determ_N"/>
</dbReference>
<dbReference type="Proteomes" id="UP000248646">
    <property type="component" value="Unassembled WGS sequence"/>
</dbReference>
<evidence type="ECO:0000256" key="7">
    <source>
        <dbReference type="SAM" id="Phobius"/>
    </source>
</evidence>
<evidence type="ECO:0000256" key="4">
    <source>
        <dbReference type="ARBA" id="ARBA00022692"/>
    </source>
</evidence>
<name>A0A2W7MLM4_9BACI</name>
<dbReference type="RefSeq" id="WP_111439487.1">
    <property type="nucleotide sequence ID" value="NZ_QKZI01000003.1"/>
</dbReference>
<organism evidence="10 11">
    <name type="scientific">Psychrobacillus insolitus</name>
    <dbReference type="NCBI Taxonomy" id="1461"/>
    <lineage>
        <taxon>Bacteria</taxon>
        <taxon>Bacillati</taxon>
        <taxon>Bacillota</taxon>
        <taxon>Bacilli</taxon>
        <taxon>Bacillales</taxon>
        <taxon>Bacillaceae</taxon>
        <taxon>Psychrobacillus</taxon>
    </lineage>
</organism>
<accession>A0A2W7MLM4</accession>
<keyword evidence="3" id="KW-1003">Cell membrane</keyword>
<dbReference type="GO" id="GO:0005886">
    <property type="term" value="C:plasma membrane"/>
    <property type="evidence" value="ECO:0007669"/>
    <property type="project" value="UniProtKB-SubCell"/>
</dbReference>
<dbReference type="PANTHER" id="PTHR32309:SF13">
    <property type="entry name" value="FERRIC ENTEROBACTIN TRANSPORT PROTEIN FEPE"/>
    <property type="match status" value="1"/>
</dbReference>
<comment type="similarity">
    <text evidence="2">Belongs to the CpsC/CapA family.</text>
</comment>
<evidence type="ECO:0000256" key="5">
    <source>
        <dbReference type="ARBA" id="ARBA00022989"/>
    </source>
</evidence>
<evidence type="ECO:0000259" key="8">
    <source>
        <dbReference type="Pfam" id="PF02706"/>
    </source>
</evidence>
<keyword evidence="11" id="KW-1185">Reference proteome</keyword>
<dbReference type="PANTHER" id="PTHR32309">
    <property type="entry name" value="TYROSINE-PROTEIN KINASE"/>
    <property type="match status" value="1"/>
</dbReference>
<feature type="transmembrane region" description="Helical" evidence="7">
    <location>
        <begin position="20"/>
        <end position="40"/>
    </location>
</feature>
<dbReference type="GO" id="GO:0004713">
    <property type="term" value="F:protein tyrosine kinase activity"/>
    <property type="evidence" value="ECO:0007669"/>
    <property type="project" value="TreeGrafter"/>
</dbReference>
<feature type="domain" description="Polysaccharide chain length determinant N-terminal" evidence="8">
    <location>
        <begin position="3"/>
        <end position="94"/>
    </location>
</feature>
<dbReference type="Pfam" id="PF02706">
    <property type="entry name" value="Wzz"/>
    <property type="match status" value="1"/>
</dbReference>
<gene>
    <name evidence="10" type="ORF">C7437_10376</name>
</gene>
<evidence type="ECO:0000256" key="1">
    <source>
        <dbReference type="ARBA" id="ARBA00004651"/>
    </source>
</evidence>
<feature type="domain" description="Tyrosine-protein kinase G-rich" evidence="9">
    <location>
        <begin position="136"/>
        <end position="195"/>
    </location>
</feature>
<evidence type="ECO:0000259" key="9">
    <source>
        <dbReference type="Pfam" id="PF13807"/>
    </source>
</evidence>
<dbReference type="EMBL" id="QKZI01000003">
    <property type="protein sequence ID" value="PZX04827.1"/>
    <property type="molecule type" value="Genomic_DNA"/>
</dbReference>
<evidence type="ECO:0000256" key="6">
    <source>
        <dbReference type="ARBA" id="ARBA00023136"/>
    </source>
</evidence>
<keyword evidence="4 7" id="KW-0812">Transmembrane</keyword>
<evidence type="ECO:0000256" key="3">
    <source>
        <dbReference type="ARBA" id="ARBA00022475"/>
    </source>
</evidence>
<dbReference type="Pfam" id="PF13807">
    <property type="entry name" value="GNVR"/>
    <property type="match status" value="1"/>
</dbReference>